<name>A0A7J5NV19_9BACE</name>
<dbReference type="Proteomes" id="UP000435059">
    <property type="component" value="Unassembled WGS sequence"/>
</dbReference>
<dbReference type="InterPro" id="IPR029024">
    <property type="entry name" value="TerB-like"/>
</dbReference>
<organism evidence="1 2">
    <name type="scientific">Bacteroides xylanisolvens</name>
    <dbReference type="NCBI Taxonomy" id="371601"/>
    <lineage>
        <taxon>Bacteria</taxon>
        <taxon>Pseudomonadati</taxon>
        <taxon>Bacteroidota</taxon>
        <taxon>Bacteroidia</taxon>
        <taxon>Bacteroidales</taxon>
        <taxon>Bacteroidaceae</taxon>
        <taxon>Bacteroides</taxon>
    </lineage>
</organism>
<evidence type="ECO:0000313" key="1">
    <source>
        <dbReference type="EMBL" id="KAB6080849.1"/>
    </source>
</evidence>
<dbReference type="SUPFAM" id="SSF158682">
    <property type="entry name" value="TerB-like"/>
    <property type="match status" value="1"/>
</dbReference>
<accession>A0A7J5NV19</accession>
<protein>
    <submittedName>
        <fullName evidence="1">TerB family tellurite resistance protein</fullName>
    </submittedName>
</protein>
<gene>
    <name evidence="1" type="ORF">GA574_25520</name>
</gene>
<comment type="caution">
    <text evidence="1">The sequence shown here is derived from an EMBL/GenBank/DDBJ whole genome shotgun (WGS) entry which is preliminary data.</text>
</comment>
<dbReference type="AlphaFoldDB" id="A0A7J5NV19"/>
<evidence type="ECO:0000313" key="2">
    <source>
        <dbReference type="Proteomes" id="UP000435059"/>
    </source>
</evidence>
<proteinExistence type="predicted"/>
<dbReference type="EMBL" id="WDES01000067">
    <property type="protein sequence ID" value="KAB6080849.1"/>
    <property type="molecule type" value="Genomic_DNA"/>
</dbReference>
<dbReference type="RefSeq" id="WP_128859714.1">
    <property type="nucleotide sequence ID" value="NZ_CP103094.1"/>
</dbReference>
<dbReference type="Gene3D" id="1.10.3680.10">
    <property type="entry name" value="TerB-like"/>
    <property type="match status" value="1"/>
</dbReference>
<keyword evidence="2" id="KW-1185">Reference proteome</keyword>
<reference evidence="1 2" key="1">
    <citation type="journal article" date="2019" name="Nat. Med.">
        <title>A library of human gut bacterial isolates paired with longitudinal multiomics data enables mechanistic microbiome research.</title>
        <authorList>
            <person name="Poyet M."/>
            <person name="Groussin M."/>
            <person name="Gibbons S.M."/>
            <person name="Avila-Pacheco J."/>
            <person name="Jiang X."/>
            <person name="Kearney S.M."/>
            <person name="Perrotta A.R."/>
            <person name="Berdy B."/>
            <person name="Zhao S."/>
            <person name="Lieberman T.D."/>
            <person name="Swanson P.K."/>
            <person name="Smith M."/>
            <person name="Roesemann S."/>
            <person name="Alexander J.E."/>
            <person name="Rich S.A."/>
            <person name="Livny J."/>
            <person name="Vlamakis H."/>
            <person name="Clish C."/>
            <person name="Bullock K."/>
            <person name="Deik A."/>
            <person name="Scott J."/>
            <person name="Pierce K.A."/>
            <person name="Xavier R.J."/>
            <person name="Alm E.J."/>
        </authorList>
    </citation>
    <scope>NUCLEOTIDE SEQUENCE [LARGE SCALE GENOMIC DNA]</scope>
    <source>
        <strain evidence="1 2">BIOML-A74</strain>
    </source>
</reference>
<sequence length="154" mass="17964">MEINELYLKTAFCCMACDGDIAPKELEFIRSYVSNNELFSVVDVENKLNEYVADINQQGISFLNDYLKDIANMSLTETQELNIVRIAIQMIEVDNKIEYSEISFFKRIRLNLNISDVTILEDMPDKEDYLLPDIILKEYEFVLNTPFLNINLKN</sequence>